<dbReference type="EMBL" id="CM055107">
    <property type="protein sequence ID" value="KAJ7528206.1"/>
    <property type="molecule type" value="Genomic_DNA"/>
</dbReference>
<reference evidence="2" key="1">
    <citation type="journal article" date="2024" name="Proc. Natl. Acad. Sci. U.S.A.">
        <title>Extraordinary preservation of gene collinearity over three hundred million years revealed in homosporous lycophytes.</title>
        <authorList>
            <person name="Li C."/>
            <person name="Wickell D."/>
            <person name="Kuo L.Y."/>
            <person name="Chen X."/>
            <person name="Nie B."/>
            <person name="Liao X."/>
            <person name="Peng D."/>
            <person name="Ji J."/>
            <person name="Jenkins J."/>
            <person name="Williams M."/>
            <person name="Shu S."/>
            <person name="Plott C."/>
            <person name="Barry K."/>
            <person name="Rajasekar S."/>
            <person name="Grimwood J."/>
            <person name="Han X."/>
            <person name="Sun S."/>
            <person name="Hou Z."/>
            <person name="He W."/>
            <person name="Dai G."/>
            <person name="Sun C."/>
            <person name="Schmutz J."/>
            <person name="Leebens-Mack J.H."/>
            <person name="Li F.W."/>
            <person name="Wang L."/>
        </authorList>
    </citation>
    <scope>NUCLEOTIDE SEQUENCE [LARGE SCALE GENOMIC DNA]</scope>
    <source>
        <strain evidence="2">cv. PW_Plant_1</strain>
    </source>
</reference>
<keyword evidence="2" id="KW-1185">Reference proteome</keyword>
<proteinExistence type="predicted"/>
<dbReference type="Proteomes" id="UP001162992">
    <property type="component" value="Chromosome 16"/>
</dbReference>
<comment type="caution">
    <text evidence="1">The sequence shown here is derived from an EMBL/GenBank/DDBJ whole genome shotgun (WGS) entry which is preliminary data.</text>
</comment>
<protein>
    <submittedName>
        <fullName evidence="1">Uncharacterized protein</fullName>
    </submittedName>
</protein>
<evidence type="ECO:0000313" key="2">
    <source>
        <dbReference type="Proteomes" id="UP001162992"/>
    </source>
</evidence>
<name>A0ACC2BEF1_DIPCM</name>
<gene>
    <name evidence="1" type="ORF">O6H91_16G089300</name>
</gene>
<sequence>MSADIYTHTMLASTVLVPEMENNQIVASPRAANCKTVRGWQPALLSCENAKSSLISDEAQSASTGGKENKPTLSEPTSVLDLRGSPSNSSNSIVASSNSETESGDGRIACHSSTLTSRDDDSSWVECIFPDYVPPLSVIPSLDDERQTVVISGGNLMEEVIQFHNDFSMDGDIDGGVGMLQHQLYPLELGDLSVCGVLPYVLPPFPDFNMQDHPKNITDSNYLSNRLGFSHDWVSSIHHTCMSMAEIMTPLEANADSSYGCSGSWEASSVIDESKFATAAMPSPAVTESKDSISIVQLIQEVQEENGLQIVHLLLGCVEAIKVGDLQLARLMLSRLQTLSSSLGNPIQRLAVYFTDALIEQMTPIPMMDSSSPIEKPLLCSAVDRQLAYQAFYQTLPFIKFVHLTANQAILESVRENSCIHVVDLDVKQGLQWSSFIQSLAMRPEGAVFLKLTAVGPDEDVLQQTGRRLLEFARSLQVPFQFNGIASTIDNLYPAMFEIEKDDILAVSCPFVLHQLLKNQQELQRVLSMIKSMSPTIVAVLEVEANHTNSFEDRFVESLHYYSAIFDALEYTLDREDDGRLSIESIHLASEVRNVMAPEGSESVIRHMRSECWRGFLSWAGLRDLSFSYSAIYQARLFLSMYSSSYKICEEGFALTLGWHDTPMVSVSTWTC</sequence>
<accession>A0ACC2BEF1</accession>
<evidence type="ECO:0000313" key="1">
    <source>
        <dbReference type="EMBL" id="KAJ7528206.1"/>
    </source>
</evidence>
<organism evidence="1 2">
    <name type="scientific">Diphasiastrum complanatum</name>
    <name type="common">Issler's clubmoss</name>
    <name type="synonym">Lycopodium complanatum</name>
    <dbReference type="NCBI Taxonomy" id="34168"/>
    <lineage>
        <taxon>Eukaryota</taxon>
        <taxon>Viridiplantae</taxon>
        <taxon>Streptophyta</taxon>
        <taxon>Embryophyta</taxon>
        <taxon>Tracheophyta</taxon>
        <taxon>Lycopodiopsida</taxon>
        <taxon>Lycopodiales</taxon>
        <taxon>Lycopodiaceae</taxon>
        <taxon>Lycopodioideae</taxon>
        <taxon>Diphasiastrum</taxon>
    </lineage>
</organism>